<protein>
    <submittedName>
        <fullName evidence="11">Zgc:113411</fullName>
    </submittedName>
</protein>
<dbReference type="InterPro" id="IPR019787">
    <property type="entry name" value="Znf_PHD-finger"/>
</dbReference>
<proteinExistence type="predicted"/>
<dbReference type="InterPro" id="IPR036427">
    <property type="entry name" value="Bromodomain-like_sf"/>
</dbReference>
<evidence type="ECO:0000256" key="1">
    <source>
        <dbReference type="ARBA" id="ARBA00022723"/>
    </source>
</evidence>
<dbReference type="PROSITE" id="PS50014">
    <property type="entry name" value="BROMODOMAIN_2"/>
    <property type="match status" value="1"/>
</dbReference>
<dbReference type="Pfam" id="PF00439">
    <property type="entry name" value="Bromodomain"/>
    <property type="match status" value="1"/>
</dbReference>
<feature type="domain" description="SAND" evidence="10">
    <location>
        <begin position="16"/>
        <end position="99"/>
    </location>
</feature>
<evidence type="ECO:0000259" key="9">
    <source>
        <dbReference type="PROSITE" id="PS50016"/>
    </source>
</evidence>
<dbReference type="CDD" id="cd15541">
    <property type="entry name" value="PHD_TIF1_like"/>
    <property type="match status" value="1"/>
</dbReference>
<feature type="signal peptide" evidence="7">
    <location>
        <begin position="1"/>
        <end position="21"/>
    </location>
</feature>
<evidence type="ECO:0000313" key="11">
    <source>
        <dbReference type="Ensembl" id="ENSCCRP00020006038.1"/>
    </source>
</evidence>
<dbReference type="GO" id="GO:0008270">
    <property type="term" value="F:zinc ion binding"/>
    <property type="evidence" value="ECO:0007669"/>
    <property type="project" value="UniProtKB-KW"/>
</dbReference>
<dbReference type="InterPro" id="IPR013083">
    <property type="entry name" value="Znf_RING/FYVE/PHD"/>
</dbReference>
<dbReference type="Ensembl" id="ENSCCRT00020006833.1">
    <property type="protein sequence ID" value="ENSCCRP00020006038.1"/>
    <property type="gene ID" value="ENSCCRG00020003360.1"/>
</dbReference>
<dbReference type="InterPro" id="IPR011011">
    <property type="entry name" value="Znf_FYVE_PHD"/>
</dbReference>
<feature type="domain" description="Bromo" evidence="8">
    <location>
        <begin position="328"/>
        <end position="381"/>
    </location>
</feature>
<name>A0A8C2C2D1_CYPCA</name>
<dbReference type="InterPro" id="IPR043563">
    <property type="entry name" value="Sp110/Sp140/Sp140L-like"/>
</dbReference>
<dbReference type="InterPro" id="IPR010919">
    <property type="entry name" value="SAND-like_dom_sf"/>
</dbReference>
<dbReference type="SMART" id="SM00249">
    <property type="entry name" value="PHD"/>
    <property type="match status" value="1"/>
</dbReference>
<feature type="domain" description="PHD-type" evidence="9">
    <location>
        <begin position="237"/>
        <end position="284"/>
    </location>
</feature>
<evidence type="ECO:0000259" key="8">
    <source>
        <dbReference type="PROSITE" id="PS50014"/>
    </source>
</evidence>
<evidence type="ECO:0000256" key="2">
    <source>
        <dbReference type="ARBA" id="ARBA00022771"/>
    </source>
</evidence>
<dbReference type="InterPro" id="IPR001965">
    <property type="entry name" value="Znf_PHD"/>
</dbReference>
<dbReference type="InterPro" id="IPR000770">
    <property type="entry name" value="SAND_dom"/>
</dbReference>
<feature type="domain" description="SAND" evidence="10">
    <location>
        <begin position="136"/>
        <end position="222"/>
    </location>
</feature>
<dbReference type="InterPro" id="IPR001487">
    <property type="entry name" value="Bromodomain"/>
</dbReference>
<dbReference type="PROSITE" id="PS50864">
    <property type="entry name" value="SAND"/>
    <property type="match status" value="2"/>
</dbReference>
<sequence length="401" mass="45807">RKKMKICVIFVVLVSDSSVYFRQKFGNKSELPVTCGNKDGVLHVKKYNDMEKCIFSEDQWFKPNEFERFGGKERSKKWKTSIFCDNIPLQKLIETGLLSSFKQIFFIFCFLSVCAFVVEMSGNDEDNGKVVDESDEDITDMTVFEGPTLPITCGSNSGILHKYRFATGRCGRCIRTKDFWLTPEDFIRVSKPEGTWRKDILSNGVPLGKLIMKSVLELHMINCVCKNCKDLDQYQNDDVCFVCDSEGDLVCCDECPRAFHSHCHLPAVNGDSPGQWSCTFCVMKKMESSSQKTQQDVLSSPVSQYTLHCQYLLLHLLHESMSDPCAKVPGFSENICGPMMLGRVKLNLENDDYQTVQEFVSDIELIFNNFCTSSEDSDSSRMTSRLKEVFKREFETVFKLL</sequence>
<accession>A0A8C2C2D1</accession>
<keyword evidence="4 5" id="KW-0103">Bromodomain</keyword>
<dbReference type="Gene3D" id="3.10.390.10">
    <property type="entry name" value="SAND domain-like"/>
    <property type="match status" value="2"/>
</dbReference>
<dbReference type="Gene3D" id="3.30.40.10">
    <property type="entry name" value="Zinc/RING finger domain, C3HC4 (zinc finger)"/>
    <property type="match status" value="1"/>
</dbReference>
<keyword evidence="7" id="KW-0732">Signal</keyword>
<dbReference type="Pfam" id="PF01342">
    <property type="entry name" value="SAND"/>
    <property type="match status" value="2"/>
</dbReference>
<evidence type="ECO:0000256" key="6">
    <source>
        <dbReference type="PROSITE-ProRule" id="PRU00146"/>
    </source>
</evidence>
<dbReference type="Gene3D" id="1.20.920.10">
    <property type="entry name" value="Bromodomain-like"/>
    <property type="match status" value="1"/>
</dbReference>
<dbReference type="Pfam" id="PF00628">
    <property type="entry name" value="PHD"/>
    <property type="match status" value="1"/>
</dbReference>
<dbReference type="PROSITE" id="PS50016">
    <property type="entry name" value="ZF_PHD_2"/>
    <property type="match status" value="1"/>
</dbReference>
<dbReference type="AlphaFoldDB" id="A0A8C2C2D1"/>
<dbReference type="PANTHER" id="PTHR46386">
    <property type="entry name" value="NUCLEAR BODY PROTEIN SP140"/>
    <property type="match status" value="1"/>
</dbReference>
<evidence type="ECO:0000313" key="12">
    <source>
        <dbReference type="Proteomes" id="UP000694701"/>
    </source>
</evidence>
<keyword evidence="2 6" id="KW-0863">Zinc-finger</keyword>
<dbReference type="SUPFAM" id="SSF47370">
    <property type="entry name" value="Bromodomain"/>
    <property type="match status" value="1"/>
</dbReference>
<dbReference type="SMART" id="SM00297">
    <property type="entry name" value="BROMO"/>
    <property type="match status" value="1"/>
</dbReference>
<keyword evidence="3" id="KW-0862">Zinc</keyword>
<dbReference type="SUPFAM" id="SSF57903">
    <property type="entry name" value="FYVE/PHD zinc finger"/>
    <property type="match status" value="1"/>
</dbReference>
<evidence type="ECO:0000256" key="5">
    <source>
        <dbReference type="PROSITE-ProRule" id="PRU00035"/>
    </source>
</evidence>
<dbReference type="GO" id="GO:0000981">
    <property type="term" value="F:DNA-binding transcription factor activity, RNA polymerase II-specific"/>
    <property type="evidence" value="ECO:0007669"/>
    <property type="project" value="TreeGrafter"/>
</dbReference>
<evidence type="ECO:0000256" key="4">
    <source>
        <dbReference type="ARBA" id="ARBA00023117"/>
    </source>
</evidence>
<organism evidence="11 12">
    <name type="scientific">Cyprinus carpio</name>
    <name type="common">Common carp</name>
    <dbReference type="NCBI Taxonomy" id="7962"/>
    <lineage>
        <taxon>Eukaryota</taxon>
        <taxon>Metazoa</taxon>
        <taxon>Chordata</taxon>
        <taxon>Craniata</taxon>
        <taxon>Vertebrata</taxon>
        <taxon>Euteleostomi</taxon>
        <taxon>Actinopterygii</taxon>
        <taxon>Neopterygii</taxon>
        <taxon>Teleostei</taxon>
        <taxon>Ostariophysi</taxon>
        <taxon>Cypriniformes</taxon>
        <taxon>Cyprinidae</taxon>
        <taxon>Cyprininae</taxon>
        <taxon>Cyprinus</taxon>
    </lineage>
</organism>
<feature type="chain" id="PRO_5034234620" evidence="7">
    <location>
        <begin position="22"/>
        <end position="401"/>
    </location>
</feature>
<dbReference type="Proteomes" id="UP000694701">
    <property type="component" value="Unplaced"/>
</dbReference>
<dbReference type="PANTHER" id="PTHR46386:SF1">
    <property type="entry name" value="NUCLEAR BODY PROTEIN SP140-LIKE PROTEIN"/>
    <property type="match status" value="1"/>
</dbReference>
<dbReference type="GO" id="GO:0003677">
    <property type="term" value="F:DNA binding"/>
    <property type="evidence" value="ECO:0007669"/>
    <property type="project" value="InterPro"/>
</dbReference>
<keyword evidence="1" id="KW-0479">Metal-binding</keyword>
<evidence type="ECO:0000259" key="10">
    <source>
        <dbReference type="PROSITE" id="PS50864"/>
    </source>
</evidence>
<reference evidence="11" key="1">
    <citation type="submission" date="2025-08" db="UniProtKB">
        <authorList>
            <consortium name="Ensembl"/>
        </authorList>
    </citation>
    <scope>IDENTIFICATION</scope>
</reference>
<evidence type="ECO:0000256" key="3">
    <source>
        <dbReference type="ARBA" id="ARBA00022833"/>
    </source>
</evidence>
<dbReference type="SMART" id="SM00258">
    <property type="entry name" value="SAND"/>
    <property type="match status" value="2"/>
</dbReference>
<dbReference type="SUPFAM" id="SSF63763">
    <property type="entry name" value="SAND domain-like"/>
    <property type="match status" value="2"/>
</dbReference>
<dbReference type="GO" id="GO:0005634">
    <property type="term" value="C:nucleus"/>
    <property type="evidence" value="ECO:0007669"/>
    <property type="project" value="TreeGrafter"/>
</dbReference>
<evidence type="ECO:0000256" key="7">
    <source>
        <dbReference type="SAM" id="SignalP"/>
    </source>
</evidence>